<dbReference type="InterPro" id="IPR012349">
    <property type="entry name" value="Split_barrel_FMN-bd"/>
</dbReference>
<evidence type="ECO:0000313" key="2">
    <source>
        <dbReference type="Proteomes" id="UP000636793"/>
    </source>
</evidence>
<proteinExistence type="predicted"/>
<protein>
    <recommendedName>
        <fullName evidence="3">Pyridoxamine 5'-phosphate oxidase family protein</fullName>
    </recommendedName>
</protein>
<reference evidence="1" key="1">
    <citation type="journal article" date="2014" name="Int. J. Syst. Evol. Microbiol.">
        <title>Complete genome sequence of Corynebacterium casei LMG S-19264T (=DSM 44701T), isolated from a smear-ripened cheese.</title>
        <authorList>
            <consortium name="US DOE Joint Genome Institute (JGI-PGF)"/>
            <person name="Walter F."/>
            <person name="Albersmeier A."/>
            <person name="Kalinowski J."/>
            <person name="Ruckert C."/>
        </authorList>
    </citation>
    <scope>NUCLEOTIDE SEQUENCE</scope>
    <source>
        <strain evidence="1">CGMCC 1.15085</strain>
    </source>
</reference>
<evidence type="ECO:0008006" key="3">
    <source>
        <dbReference type="Google" id="ProtNLM"/>
    </source>
</evidence>
<comment type="caution">
    <text evidence="1">The sequence shown here is derived from an EMBL/GenBank/DDBJ whole genome shotgun (WGS) entry which is preliminary data.</text>
</comment>
<name>A0A916T8U2_9MICO</name>
<organism evidence="1 2">
    <name type="scientific">Flexivirga endophytica</name>
    <dbReference type="NCBI Taxonomy" id="1849103"/>
    <lineage>
        <taxon>Bacteria</taxon>
        <taxon>Bacillati</taxon>
        <taxon>Actinomycetota</taxon>
        <taxon>Actinomycetes</taxon>
        <taxon>Micrococcales</taxon>
        <taxon>Dermacoccaceae</taxon>
        <taxon>Flexivirga</taxon>
    </lineage>
</organism>
<dbReference type="InterPro" id="IPR024747">
    <property type="entry name" value="Pyridox_Oxase-rel"/>
</dbReference>
<dbReference type="RefSeq" id="WP_188837535.1">
    <property type="nucleotide sequence ID" value="NZ_BMHI01000004.1"/>
</dbReference>
<dbReference type="Gene3D" id="2.30.110.10">
    <property type="entry name" value="Electron Transport, Fmn-binding Protein, Chain A"/>
    <property type="match status" value="1"/>
</dbReference>
<dbReference type="AlphaFoldDB" id="A0A916T8U2"/>
<gene>
    <name evidence="1" type="ORF">GCM10011492_26760</name>
</gene>
<sequence>MQTSTHPRTQQLTTEQCIALLQDAAIGRLGVIVAGRPEIYPVNHAVHEGDILFRTGSGTKLDAAVGEHVAFEVDGYDAETKTAWSVLVTGFATEVARLHEVLDLLRLPVFPWEPGAKPHLMRIHPETISGRRFAAVDLLRTFAT</sequence>
<dbReference type="Proteomes" id="UP000636793">
    <property type="component" value="Unassembled WGS sequence"/>
</dbReference>
<dbReference type="EMBL" id="BMHI01000004">
    <property type="protein sequence ID" value="GGB34732.1"/>
    <property type="molecule type" value="Genomic_DNA"/>
</dbReference>
<dbReference type="SUPFAM" id="SSF50475">
    <property type="entry name" value="FMN-binding split barrel"/>
    <property type="match status" value="1"/>
</dbReference>
<reference evidence="1" key="2">
    <citation type="submission" date="2020-09" db="EMBL/GenBank/DDBJ databases">
        <authorList>
            <person name="Sun Q."/>
            <person name="Zhou Y."/>
        </authorList>
    </citation>
    <scope>NUCLEOTIDE SEQUENCE</scope>
    <source>
        <strain evidence="1">CGMCC 1.15085</strain>
    </source>
</reference>
<evidence type="ECO:0000313" key="1">
    <source>
        <dbReference type="EMBL" id="GGB34732.1"/>
    </source>
</evidence>
<accession>A0A916T8U2</accession>
<keyword evidence="2" id="KW-1185">Reference proteome</keyword>
<dbReference type="Pfam" id="PF12900">
    <property type="entry name" value="Pyridox_ox_2"/>
    <property type="match status" value="1"/>
</dbReference>